<keyword evidence="3 11" id="KW-0227">DNA damage</keyword>
<keyword evidence="9 11" id="KW-0238">DNA-binding</keyword>
<dbReference type="GO" id="GO:0140664">
    <property type="term" value="F:ATP-dependent DNA damage sensor activity"/>
    <property type="evidence" value="ECO:0007669"/>
    <property type="project" value="InterPro"/>
</dbReference>
<dbReference type="InterPro" id="IPR027417">
    <property type="entry name" value="P-loop_NTPase"/>
</dbReference>
<proteinExistence type="inferred from homology"/>
<dbReference type="PRINTS" id="PR01874">
    <property type="entry name" value="DNAREPAIRADA"/>
</dbReference>
<dbReference type="SMART" id="SM00382">
    <property type="entry name" value="AAA"/>
    <property type="match status" value="1"/>
</dbReference>
<evidence type="ECO:0000256" key="4">
    <source>
        <dbReference type="ARBA" id="ARBA00022771"/>
    </source>
</evidence>
<evidence type="ECO:0000256" key="2">
    <source>
        <dbReference type="ARBA" id="ARBA00022741"/>
    </source>
</evidence>
<keyword evidence="8 11" id="KW-0346">Stress response</keyword>
<dbReference type="GO" id="GO:0008270">
    <property type="term" value="F:zinc ion binding"/>
    <property type="evidence" value="ECO:0007669"/>
    <property type="project" value="UniProtKB-KW"/>
</dbReference>
<comment type="domain">
    <text evidence="11">The middle region has homology to RecA with ATPase motifs including the RadA KNRFG motif, while the C-terminus is homologous to Lon protease.</text>
</comment>
<evidence type="ECO:0000256" key="5">
    <source>
        <dbReference type="ARBA" id="ARBA00022801"/>
    </source>
</evidence>
<dbReference type="GO" id="GO:0016787">
    <property type="term" value="F:hydrolase activity"/>
    <property type="evidence" value="ECO:0007669"/>
    <property type="project" value="UniProtKB-KW"/>
</dbReference>
<keyword evidence="7 11" id="KW-0067">ATP-binding</keyword>
<dbReference type="GO" id="GO:0005829">
    <property type="term" value="C:cytosol"/>
    <property type="evidence" value="ECO:0007669"/>
    <property type="project" value="TreeGrafter"/>
</dbReference>
<comment type="caution">
    <text evidence="15">The sequence shown here is derived from an EMBL/GenBank/DDBJ whole genome shotgun (WGS) entry which is preliminary data.</text>
</comment>
<feature type="domain" description="RecA family profile 1" evidence="14">
    <location>
        <begin position="64"/>
        <end position="213"/>
    </location>
</feature>
<accession>A0A941W812</accession>
<dbReference type="InterPro" id="IPR004504">
    <property type="entry name" value="DNA_repair_RadA"/>
</dbReference>
<evidence type="ECO:0000256" key="11">
    <source>
        <dbReference type="HAMAP-Rule" id="MF_01498"/>
    </source>
</evidence>
<evidence type="ECO:0000259" key="14">
    <source>
        <dbReference type="PROSITE" id="PS50162"/>
    </source>
</evidence>
<reference evidence="15" key="1">
    <citation type="journal article" date="2021" name="ISME J.">
        <title>Fine-scale metabolic discontinuity in a stratified prokaryote microbiome of a Red Sea deep halocline.</title>
        <authorList>
            <person name="Michoud G."/>
            <person name="Ngugi D.K."/>
            <person name="Barozzi A."/>
            <person name="Merlino G."/>
            <person name="Calleja M.L."/>
            <person name="Delgado-Huertas A."/>
            <person name="Moran X.A.G."/>
            <person name="Daffonchio D."/>
        </authorList>
    </citation>
    <scope>NUCLEOTIDE SEQUENCE</scope>
    <source>
        <strain evidence="15">SuakinDeep_MAG55_1</strain>
    </source>
</reference>
<dbReference type="SUPFAM" id="SSF52540">
    <property type="entry name" value="P-loop containing nucleoside triphosphate hydrolases"/>
    <property type="match status" value="1"/>
</dbReference>
<comment type="function">
    <text evidence="11">Plays a role in repairing double-strand DNA breaks, probably involving stabilizing or processing branched DNA or blocked replication forks.</text>
</comment>
<dbReference type="EMBL" id="JAANXD010000100">
    <property type="protein sequence ID" value="MBS1259630.1"/>
    <property type="molecule type" value="Genomic_DNA"/>
</dbReference>
<dbReference type="PROSITE" id="PS50162">
    <property type="entry name" value="RECA_2"/>
    <property type="match status" value="1"/>
</dbReference>
<gene>
    <name evidence="11" type="primary">radA</name>
    <name evidence="15" type="ORF">MAG551_02704</name>
</gene>
<keyword evidence="5" id="KW-0378">Hydrolase</keyword>
<dbReference type="Proteomes" id="UP000722750">
    <property type="component" value="Unassembled WGS sequence"/>
</dbReference>
<dbReference type="InterPro" id="IPR020568">
    <property type="entry name" value="Ribosomal_Su5_D2-typ_SF"/>
</dbReference>
<comment type="similarity">
    <text evidence="11 13">Belongs to the RecA family. RadA subfamily.</text>
</comment>
<evidence type="ECO:0000256" key="12">
    <source>
        <dbReference type="NCBIfam" id="TIGR00416"/>
    </source>
</evidence>
<dbReference type="GO" id="GO:0000725">
    <property type="term" value="P:recombinational repair"/>
    <property type="evidence" value="ECO:0007669"/>
    <property type="project" value="UniProtKB-UniRule"/>
</dbReference>
<keyword evidence="2 11" id="KW-0547">Nucleotide-binding</keyword>
<dbReference type="PANTHER" id="PTHR32472">
    <property type="entry name" value="DNA REPAIR PROTEIN RADA"/>
    <property type="match status" value="1"/>
</dbReference>
<organism evidence="15 16">
    <name type="scientific">Candidatus Scalindua arabica</name>
    <dbReference type="NCBI Taxonomy" id="1127984"/>
    <lineage>
        <taxon>Bacteria</taxon>
        <taxon>Pseudomonadati</taxon>
        <taxon>Planctomycetota</taxon>
        <taxon>Candidatus Brocadiia</taxon>
        <taxon>Candidatus Brocadiales</taxon>
        <taxon>Candidatus Scalinduaceae</taxon>
        <taxon>Candidatus Scalindua</taxon>
    </lineage>
</organism>
<evidence type="ECO:0000256" key="7">
    <source>
        <dbReference type="ARBA" id="ARBA00022840"/>
    </source>
</evidence>
<evidence type="ECO:0000256" key="1">
    <source>
        <dbReference type="ARBA" id="ARBA00022723"/>
    </source>
</evidence>
<feature type="short sequence motif" description="RadA KNRFG motif" evidence="11">
    <location>
        <begin position="250"/>
        <end position="254"/>
    </location>
</feature>
<keyword evidence="10 11" id="KW-0234">DNA repair</keyword>
<dbReference type="Pfam" id="PF18073">
    <property type="entry name" value="Zn_ribbon_LapB"/>
    <property type="match status" value="1"/>
</dbReference>
<sequence length="451" mass="49001">MTKASTVYVCSECGWKTSRWVGRCSGCEEWDSMTEEKYDSRYTHTLPEYDIEKPSCIPDVKTVSKLRTNTNIEEFDRILGGGIVTGSAVLVGGTPGIGKSTLLLQICQKFSEQGCISLYVTGEESTAQIKLRADRLNVSSKNIFLVAENNLDVILEHIRKISPKLVIIDSVQAMFKPILESSPGTVSQVRQCAIELIQTSKKTESSVFLVGHVTKQGVIAGPKVLEHLVDTVLYFEGEKFMSFRILRAVKNRFGPTNEIGIFEMRNSGLREVSDPSEIFLSRTQNLISGSSIISCIEGTRALLVEVQALVTRSSFGTPERKVSGADYNRVAMIIAVLEKRTGLLLGGHDIFVNVVGGVKIVEPAADLGIAIAIASSFKDVAISGDTIIIGELGLGGEIRGANQFDSRLKEAERLGFKNAIVPKDNSSDTSGIKSLKITEVSSLAEAIDKIC</sequence>
<dbReference type="NCBIfam" id="TIGR00416">
    <property type="entry name" value="sms"/>
    <property type="match status" value="1"/>
</dbReference>
<evidence type="ECO:0000256" key="8">
    <source>
        <dbReference type="ARBA" id="ARBA00023016"/>
    </source>
</evidence>
<keyword evidence="1 11" id="KW-0479">Metal-binding</keyword>
<evidence type="ECO:0000313" key="16">
    <source>
        <dbReference type="Proteomes" id="UP000722750"/>
    </source>
</evidence>
<dbReference type="HAMAP" id="MF_01498">
    <property type="entry name" value="RadA_bact"/>
    <property type="match status" value="1"/>
</dbReference>
<evidence type="ECO:0000256" key="13">
    <source>
        <dbReference type="RuleBase" id="RU003555"/>
    </source>
</evidence>
<dbReference type="InterPro" id="IPR020588">
    <property type="entry name" value="RecA_ATP-bd"/>
</dbReference>
<dbReference type="GO" id="GO:0003684">
    <property type="term" value="F:damaged DNA binding"/>
    <property type="evidence" value="ECO:0007669"/>
    <property type="project" value="InterPro"/>
</dbReference>
<feature type="binding site" evidence="11">
    <location>
        <begin position="93"/>
        <end position="100"/>
    </location>
    <ligand>
        <name>ATP</name>
        <dbReference type="ChEBI" id="CHEBI:30616"/>
    </ligand>
</feature>
<evidence type="ECO:0000256" key="10">
    <source>
        <dbReference type="ARBA" id="ARBA00023204"/>
    </source>
</evidence>
<dbReference type="Gene3D" id="3.40.50.300">
    <property type="entry name" value="P-loop containing nucleotide triphosphate hydrolases"/>
    <property type="match status" value="1"/>
</dbReference>
<dbReference type="InterPro" id="IPR003593">
    <property type="entry name" value="AAA+_ATPase"/>
</dbReference>
<comment type="function">
    <text evidence="13">DNA-dependent ATPase involved in processing of recombination intermediates, plays a role in repairing DNA breaks. Stimulates the branch migration of RecA-mediated strand transfer reactions, allowing the 3' invading strand to extend heteroduplex DNA faster. Binds ssDNA in the presence of ADP but not other nucleotides, has ATPase activity that is stimulated by ssDNA and various branched DNA structures, but inhibited by SSB. Does not have RecA's homology-searching function.</text>
</comment>
<dbReference type="Pfam" id="PF13481">
    <property type="entry name" value="AAA_25"/>
    <property type="match status" value="1"/>
</dbReference>
<keyword evidence="4 13" id="KW-0863">Zinc-finger</keyword>
<dbReference type="InterPro" id="IPR041166">
    <property type="entry name" value="Rubredoxin_2"/>
</dbReference>
<dbReference type="FunFam" id="3.40.50.300:FF:000050">
    <property type="entry name" value="DNA repair protein RadA"/>
    <property type="match status" value="1"/>
</dbReference>
<evidence type="ECO:0000256" key="6">
    <source>
        <dbReference type="ARBA" id="ARBA00022833"/>
    </source>
</evidence>
<name>A0A941W812_9BACT</name>
<evidence type="ECO:0000313" key="15">
    <source>
        <dbReference type="EMBL" id="MBS1259630.1"/>
    </source>
</evidence>
<evidence type="ECO:0000256" key="3">
    <source>
        <dbReference type="ARBA" id="ARBA00022763"/>
    </source>
</evidence>
<protein>
    <recommendedName>
        <fullName evidence="11 12">DNA repair protein RadA</fullName>
    </recommendedName>
</protein>
<dbReference type="SUPFAM" id="SSF54211">
    <property type="entry name" value="Ribosomal protein S5 domain 2-like"/>
    <property type="match status" value="1"/>
</dbReference>
<evidence type="ECO:0000256" key="9">
    <source>
        <dbReference type="ARBA" id="ARBA00023125"/>
    </source>
</evidence>
<dbReference type="Gene3D" id="3.30.230.10">
    <property type="match status" value="1"/>
</dbReference>
<dbReference type="PANTHER" id="PTHR32472:SF10">
    <property type="entry name" value="DNA REPAIR PROTEIN RADA-LIKE PROTEIN"/>
    <property type="match status" value="1"/>
</dbReference>
<dbReference type="GO" id="GO:0005524">
    <property type="term" value="F:ATP binding"/>
    <property type="evidence" value="ECO:0007669"/>
    <property type="project" value="UniProtKB-UniRule"/>
</dbReference>
<keyword evidence="6 13" id="KW-0862">Zinc</keyword>
<dbReference type="AlphaFoldDB" id="A0A941W812"/>
<dbReference type="Pfam" id="PF13541">
    <property type="entry name" value="ChlI"/>
    <property type="match status" value="1"/>
</dbReference>
<feature type="region of interest" description="Lon-protease-like" evidence="11">
    <location>
        <begin position="349"/>
        <end position="451"/>
    </location>
</feature>
<dbReference type="CDD" id="cd01121">
    <property type="entry name" value="RadA_SMS_N"/>
    <property type="match status" value="1"/>
</dbReference>
<dbReference type="InterPro" id="IPR014721">
    <property type="entry name" value="Ribsml_uS5_D2-typ_fold_subgr"/>
</dbReference>